<sequence>MNWCSIVGDVTSDIEIEAFPDVTLCDQCVAEEQQRVAESTEKCPDSWIRDVGPADPDFDTCYNCGKTVEMEEMENQLQGKDVGS</sequence>
<name>A0AB37ZH79_PSESX</name>
<dbReference type="AlphaFoldDB" id="A0AB37ZH79"/>
<gene>
    <name evidence="1" type="ORF">SAMN05444505_102234</name>
</gene>
<comment type="caution">
    <text evidence="1">The sequence shown here is derived from an EMBL/GenBank/DDBJ whole genome shotgun (WGS) entry which is preliminary data.</text>
</comment>
<dbReference type="Proteomes" id="UP000183853">
    <property type="component" value="Unassembled WGS sequence"/>
</dbReference>
<dbReference type="RefSeq" id="WP_053486415.1">
    <property type="nucleotide sequence ID" value="NZ_FNHM01000002.1"/>
</dbReference>
<evidence type="ECO:0000313" key="1">
    <source>
        <dbReference type="EMBL" id="SDM29225.1"/>
    </source>
</evidence>
<protein>
    <submittedName>
        <fullName evidence="1">Uncharacterized protein</fullName>
    </submittedName>
</protein>
<dbReference type="EMBL" id="FNHM01000002">
    <property type="protein sequence ID" value="SDM29225.1"/>
    <property type="molecule type" value="Genomic_DNA"/>
</dbReference>
<reference evidence="1 2" key="1">
    <citation type="submission" date="2016-10" db="EMBL/GenBank/DDBJ databases">
        <authorList>
            <person name="Varghese N."/>
            <person name="Submissions S."/>
        </authorList>
    </citation>
    <scope>NUCLEOTIDE SEQUENCE [LARGE SCALE GENOMIC DNA]</scope>
    <source>
        <strain evidence="1 2">BS2122</strain>
    </source>
</reference>
<organism evidence="1 2">
    <name type="scientific">Pseudomonas syringae</name>
    <dbReference type="NCBI Taxonomy" id="317"/>
    <lineage>
        <taxon>Bacteria</taxon>
        <taxon>Pseudomonadati</taxon>
        <taxon>Pseudomonadota</taxon>
        <taxon>Gammaproteobacteria</taxon>
        <taxon>Pseudomonadales</taxon>
        <taxon>Pseudomonadaceae</taxon>
        <taxon>Pseudomonas</taxon>
    </lineage>
</organism>
<proteinExistence type="predicted"/>
<evidence type="ECO:0000313" key="2">
    <source>
        <dbReference type="Proteomes" id="UP000183853"/>
    </source>
</evidence>
<accession>A0AB37ZH79</accession>